<evidence type="ECO:0000313" key="2">
    <source>
        <dbReference type="Proteomes" id="UP000643610"/>
    </source>
</evidence>
<proteinExistence type="predicted"/>
<comment type="caution">
    <text evidence="1">The sequence shown here is derived from an EMBL/GenBank/DDBJ whole genome shotgun (WGS) entry which is preliminary data.</text>
</comment>
<gene>
    <name evidence="1" type="ORF">H8K33_13015</name>
</gene>
<name>A0ABR6XSG9_9BURK</name>
<protein>
    <submittedName>
        <fullName evidence="1">Uncharacterized protein</fullName>
    </submittedName>
</protein>
<reference evidence="1 2" key="1">
    <citation type="submission" date="2020-08" db="EMBL/GenBank/DDBJ databases">
        <title>Novel species isolated from subtropical streams in China.</title>
        <authorList>
            <person name="Lu H."/>
        </authorList>
    </citation>
    <scope>NUCLEOTIDE SEQUENCE [LARGE SCALE GENOMIC DNA]</scope>
    <source>
        <strain evidence="1 2">KCTC 52442</strain>
    </source>
</reference>
<organism evidence="1 2">
    <name type="scientific">Undibacterium amnicola</name>
    <dbReference type="NCBI Taxonomy" id="1834038"/>
    <lineage>
        <taxon>Bacteria</taxon>
        <taxon>Pseudomonadati</taxon>
        <taxon>Pseudomonadota</taxon>
        <taxon>Betaproteobacteria</taxon>
        <taxon>Burkholderiales</taxon>
        <taxon>Oxalobacteraceae</taxon>
        <taxon>Undibacterium</taxon>
    </lineage>
</organism>
<keyword evidence="2" id="KW-1185">Reference proteome</keyword>
<evidence type="ECO:0000313" key="1">
    <source>
        <dbReference type="EMBL" id="MBC3832420.1"/>
    </source>
</evidence>
<dbReference type="RefSeq" id="WP_186891466.1">
    <property type="nucleotide sequence ID" value="NZ_JACOFU010000005.1"/>
</dbReference>
<accession>A0ABR6XSG9</accession>
<dbReference type="EMBL" id="JACOFU010000005">
    <property type="protein sequence ID" value="MBC3832420.1"/>
    <property type="molecule type" value="Genomic_DNA"/>
</dbReference>
<sequence>MNAIKNFEILNFTDGHTMWRIDWFGSVSLAEIYRRSSQPKIEVQLSQIPDQVIDTSGIFDSENFKKSRKRLIRLPVGLLSILKIGDIWKNGTFFERPDYDVMSFNQLKITRNSSSLIKAGLPDPETSQYFLPMSHHPQHMEHTQSYCVHIKTDAYHIIVPCIELIRFYFGSSSTVLAKIFDAPFAQENFWISTENTSSSRPTIHLAPGISGHSAPHIGRIAFSKVARSAAELIGNSCITATARNEPAFPKALFPFEGETDLVVSGKWLPFNGNSKGVFLVFSLISCSHPFPFKEIKYTSTKKSTSKSGEAPKTDLKAKQEKSGLLFSKARQANNTVIDEEPDKKRVAERINTQHSSAQFPDLIRKSITKIENEHIPTLMLRKEGISVVDGLSVGDEGNLSTIHPIEFSDYDDEDFQIPKSTNKKLSLTSLVFFELLKRIRQDYQHMPINLVRLDSRQRFNYLSTMPRIVNEDGELLSSCVMSFPESSNNSKTFTRNRHISVARIIDAYSCVYLIVPEMSETAKELELHVILDKSKAIRTTQDLLAAIGIHFSKYVETESNYELGQGAISTVHKAELLNVQDNHELIADIFHSTVSGMLTQEFENACKDSSSTLIDKELNALTLN</sequence>
<dbReference type="Proteomes" id="UP000643610">
    <property type="component" value="Unassembled WGS sequence"/>
</dbReference>